<dbReference type="Proteomes" id="UP000325529">
    <property type="component" value="Chromosome"/>
</dbReference>
<dbReference type="RefSeq" id="WP_055554407.1">
    <property type="nucleotide sequence ID" value="NZ_CP023699.1"/>
</dbReference>
<reference evidence="8 9" key="1">
    <citation type="submission" date="2017-09" db="EMBL/GenBank/DDBJ databases">
        <authorList>
            <person name="Lee N."/>
            <person name="Cho B.-K."/>
        </authorList>
    </citation>
    <scope>NUCLEOTIDE SEQUENCE [LARGE SCALE GENOMIC DNA]</scope>
    <source>
        <strain evidence="8 9">ATCC 12853</strain>
    </source>
</reference>
<evidence type="ECO:0000256" key="3">
    <source>
        <dbReference type="ARBA" id="ARBA00022692"/>
    </source>
</evidence>
<dbReference type="InterPro" id="IPR011701">
    <property type="entry name" value="MFS"/>
</dbReference>
<dbReference type="PANTHER" id="PTHR23513:SF6">
    <property type="entry name" value="MAJOR FACILITATOR SUPERFAMILY ASSOCIATED DOMAIN-CONTAINING PROTEIN"/>
    <property type="match status" value="1"/>
</dbReference>
<feature type="transmembrane region" description="Helical" evidence="6">
    <location>
        <begin position="264"/>
        <end position="285"/>
    </location>
</feature>
<dbReference type="InterPro" id="IPR020846">
    <property type="entry name" value="MFS_dom"/>
</dbReference>
<keyword evidence="2" id="KW-1003">Cell membrane</keyword>
<dbReference type="KEGG" id="ska:CP970_38415"/>
<keyword evidence="9" id="KW-1185">Reference proteome</keyword>
<proteinExistence type="predicted"/>
<dbReference type="PANTHER" id="PTHR23513">
    <property type="entry name" value="INTEGRAL MEMBRANE EFFLUX PROTEIN-RELATED"/>
    <property type="match status" value="1"/>
</dbReference>
<accession>A0A5J6GNS4</accession>
<feature type="transmembrane region" description="Helical" evidence="6">
    <location>
        <begin position="297"/>
        <end position="315"/>
    </location>
</feature>
<evidence type="ECO:0000256" key="6">
    <source>
        <dbReference type="SAM" id="Phobius"/>
    </source>
</evidence>
<dbReference type="Gene3D" id="1.20.1250.20">
    <property type="entry name" value="MFS general substrate transporter like domains"/>
    <property type="match status" value="1"/>
</dbReference>
<keyword evidence="5 6" id="KW-0472">Membrane</keyword>
<evidence type="ECO:0000313" key="9">
    <source>
        <dbReference type="Proteomes" id="UP000325529"/>
    </source>
</evidence>
<dbReference type="PROSITE" id="PS50850">
    <property type="entry name" value="MFS"/>
    <property type="match status" value="1"/>
</dbReference>
<dbReference type="CDD" id="cd06173">
    <property type="entry name" value="MFS_MefA_like"/>
    <property type="match status" value="1"/>
</dbReference>
<dbReference type="OrthoDB" id="9815525at2"/>
<dbReference type="EMBL" id="CP023699">
    <property type="protein sequence ID" value="QEU96024.1"/>
    <property type="molecule type" value="Genomic_DNA"/>
</dbReference>
<feature type="transmembrane region" description="Helical" evidence="6">
    <location>
        <begin position="390"/>
        <end position="412"/>
    </location>
</feature>
<evidence type="ECO:0000313" key="8">
    <source>
        <dbReference type="EMBL" id="QEU96024.1"/>
    </source>
</evidence>
<keyword evidence="3 6" id="KW-0812">Transmembrane</keyword>
<feature type="transmembrane region" description="Helical" evidence="6">
    <location>
        <begin position="233"/>
        <end position="258"/>
    </location>
</feature>
<name>A0A5J6GNS4_STRKN</name>
<comment type="subcellular location">
    <subcellularLocation>
        <location evidence="1">Cell membrane</location>
        <topology evidence="1">Multi-pass membrane protein</topology>
    </subcellularLocation>
</comment>
<dbReference type="SUPFAM" id="SSF103473">
    <property type="entry name" value="MFS general substrate transporter"/>
    <property type="match status" value="1"/>
</dbReference>
<evidence type="ECO:0000256" key="1">
    <source>
        <dbReference type="ARBA" id="ARBA00004651"/>
    </source>
</evidence>
<sequence length="422" mass="43552">MSDDGARSAAKGRSLLFHRNFRLLLIGETTSKLGTSMTSVLLPVVAVTTLDASTFMLGLLTAATWLPWLLIGLPAGAWVDQLPRRPVMLCANAVSAVLFASVPVAAWLDVLGIWHLVAVALLAGAAAVFFSTAYSAYLPSLVDRSELMEGNAKLQGGEQAAKVAGPGIGGLVAQSVGSASGLLLDAFSFVVSSVCLLAVRGVEPRPAAKAGRRLSGEISEGLRFVLRDPHVRILTAYGAAVNLALAGYQAVLVVFLVRTVGVDSGALGVLVSCGGVGGIVGGLVAGRLTRWLGTVRGLLVVQLTASPFGLLIPLAQPGPRLALFAVGSVVVLAGVVVCNVIIVSFRQSYCPPEMLGRVTATTLFLNYGTIPLGALLGGALGSLLGARPTMWIVTVALVAANGFLLGAPLRTLRDFPEASRRD</sequence>
<feature type="transmembrane region" description="Helical" evidence="6">
    <location>
        <begin position="52"/>
        <end position="75"/>
    </location>
</feature>
<keyword evidence="4 6" id="KW-1133">Transmembrane helix</keyword>
<feature type="transmembrane region" description="Helical" evidence="6">
    <location>
        <begin position="21"/>
        <end position="46"/>
    </location>
</feature>
<evidence type="ECO:0000256" key="2">
    <source>
        <dbReference type="ARBA" id="ARBA00022475"/>
    </source>
</evidence>
<feature type="domain" description="Major facilitator superfamily (MFS) profile" evidence="7">
    <location>
        <begin position="231"/>
        <end position="422"/>
    </location>
</feature>
<evidence type="ECO:0000259" key="7">
    <source>
        <dbReference type="PROSITE" id="PS50850"/>
    </source>
</evidence>
<dbReference type="GO" id="GO:0005886">
    <property type="term" value="C:plasma membrane"/>
    <property type="evidence" value="ECO:0007669"/>
    <property type="project" value="UniProtKB-SubCell"/>
</dbReference>
<organism evidence="8 9">
    <name type="scientific">Streptomyces kanamyceticus</name>
    <dbReference type="NCBI Taxonomy" id="1967"/>
    <lineage>
        <taxon>Bacteria</taxon>
        <taxon>Bacillati</taxon>
        <taxon>Actinomycetota</taxon>
        <taxon>Actinomycetes</taxon>
        <taxon>Kitasatosporales</taxon>
        <taxon>Streptomycetaceae</taxon>
        <taxon>Streptomyces</taxon>
    </lineage>
</organism>
<feature type="transmembrane region" description="Helical" evidence="6">
    <location>
        <begin position="113"/>
        <end position="138"/>
    </location>
</feature>
<protein>
    <submittedName>
        <fullName evidence="8">MFS transporter</fullName>
    </submittedName>
</protein>
<dbReference type="InterPro" id="IPR036259">
    <property type="entry name" value="MFS_trans_sf"/>
</dbReference>
<dbReference type="GO" id="GO:0022857">
    <property type="term" value="F:transmembrane transporter activity"/>
    <property type="evidence" value="ECO:0007669"/>
    <property type="project" value="InterPro"/>
</dbReference>
<evidence type="ECO:0000256" key="4">
    <source>
        <dbReference type="ARBA" id="ARBA00022989"/>
    </source>
</evidence>
<evidence type="ECO:0000256" key="5">
    <source>
        <dbReference type="ARBA" id="ARBA00023136"/>
    </source>
</evidence>
<gene>
    <name evidence="8" type="ORF">CP970_38415</name>
</gene>
<feature type="transmembrane region" description="Helical" evidence="6">
    <location>
        <begin position="87"/>
        <end position="107"/>
    </location>
</feature>
<feature type="transmembrane region" description="Helical" evidence="6">
    <location>
        <begin position="364"/>
        <end position="384"/>
    </location>
</feature>
<feature type="transmembrane region" description="Helical" evidence="6">
    <location>
        <begin position="321"/>
        <end position="343"/>
    </location>
</feature>
<dbReference type="AlphaFoldDB" id="A0A5J6GNS4"/>
<dbReference type="Pfam" id="PF07690">
    <property type="entry name" value="MFS_1"/>
    <property type="match status" value="1"/>
</dbReference>